<feature type="compositionally biased region" description="Low complexity" evidence="1">
    <location>
        <begin position="77"/>
        <end position="89"/>
    </location>
</feature>
<protein>
    <submittedName>
        <fullName evidence="4">Apple domain-containing protein</fullName>
    </submittedName>
</protein>
<name>A0A158PKX0_ANGCS</name>
<reference evidence="2 3" key="2">
    <citation type="submission" date="2018-11" db="EMBL/GenBank/DDBJ databases">
        <authorList>
            <consortium name="Pathogen Informatics"/>
        </authorList>
    </citation>
    <scope>NUCLEOTIDE SEQUENCE [LARGE SCALE GENOMIC DNA]</scope>
    <source>
        <strain evidence="2 3">Costa Rica</strain>
    </source>
</reference>
<dbReference type="OMA" id="THFAITV"/>
<reference evidence="4" key="1">
    <citation type="submission" date="2016-04" db="UniProtKB">
        <authorList>
            <consortium name="WormBaseParasite"/>
        </authorList>
    </citation>
    <scope>IDENTIFICATION</scope>
</reference>
<gene>
    <name evidence="2" type="ORF">ACOC_LOCUS10640</name>
</gene>
<dbReference type="WBParaSite" id="ACOC_0001063901-mRNA-1">
    <property type="protein sequence ID" value="ACOC_0001063901-mRNA-1"/>
    <property type="gene ID" value="ACOC_0001063901"/>
</dbReference>
<sequence>MNMIYLPMSMNDVGTIDGVRREIFNEVDGEGNILPDNEPNPGDPFSAYDDNTIVETKDEKTLFVPKPYRPGTKEKITTTPSTTRATTPPTTIRTIPFVQTTPAFRRPIITVEKVDFGRQPNRQLPSQSDSTVPTMPPIQLPQTTPSQQPEQLHPILPNQPAQPPPAFVSRTRLHNIACPRKMCAVSLVFYIHDKSQKNEIFSVCPLSIFYISTPLKGPSRLTFSHFAVAVTVDQCARTCHEFNCAIAHYNPGNGHCEFNPSTAFAIRNGQCPAWPAFHYRNNVVANEPVRVFCVTCQRPRRRPNRQRIGLSVSNHPVIHGVLVKQPKAVALGVSQNSLSNPLQHKSQNKVAVEVPSLEFESGESTEIQEERRSNSRSKSRDSRVHKRTDSTDDLSSSSVISKQ</sequence>
<evidence type="ECO:0000256" key="1">
    <source>
        <dbReference type="SAM" id="MobiDB-lite"/>
    </source>
</evidence>
<feature type="compositionally biased region" description="Low complexity" evidence="1">
    <location>
        <begin position="393"/>
        <end position="403"/>
    </location>
</feature>
<dbReference type="EMBL" id="UYYA01004513">
    <property type="protein sequence ID" value="VDM62225.1"/>
    <property type="molecule type" value="Genomic_DNA"/>
</dbReference>
<feature type="region of interest" description="Disordered" evidence="1">
    <location>
        <begin position="115"/>
        <end position="152"/>
    </location>
</feature>
<evidence type="ECO:0000313" key="3">
    <source>
        <dbReference type="Proteomes" id="UP000267027"/>
    </source>
</evidence>
<dbReference type="Proteomes" id="UP000267027">
    <property type="component" value="Unassembled WGS sequence"/>
</dbReference>
<evidence type="ECO:0000313" key="2">
    <source>
        <dbReference type="EMBL" id="VDM62225.1"/>
    </source>
</evidence>
<evidence type="ECO:0000313" key="4">
    <source>
        <dbReference type="WBParaSite" id="ACOC_0001063901-mRNA-1"/>
    </source>
</evidence>
<feature type="compositionally biased region" description="Polar residues" evidence="1">
    <location>
        <begin position="120"/>
        <end position="133"/>
    </location>
</feature>
<feature type="compositionally biased region" description="Polar residues" evidence="1">
    <location>
        <begin position="140"/>
        <end position="150"/>
    </location>
</feature>
<keyword evidence="3" id="KW-1185">Reference proteome</keyword>
<dbReference type="AlphaFoldDB" id="A0A158PKX0"/>
<dbReference type="OrthoDB" id="5871074at2759"/>
<accession>A0A158PKX0</accession>
<feature type="compositionally biased region" description="Basic and acidic residues" evidence="1">
    <location>
        <begin position="368"/>
        <end position="390"/>
    </location>
</feature>
<feature type="region of interest" description="Disordered" evidence="1">
    <location>
        <begin position="356"/>
        <end position="403"/>
    </location>
</feature>
<proteinExistence type="predicted"/>
<feature type="region of interest" description="Disordered" evidence="1">
    <location>
        <begin position="65"/>
        <end position="89"/>
    </location>
</feature>
<organism evidence="4">
    <name type="scientific">Angiostrongylus costaricensis</name>
    <name type="common">Nematode worm</name>
    <dbReference type="NCBI Taxonomy" id="334426"/>
    <lineage>
        <taxon>Eukaryota</taxon>
        <taxon>Metazoa</taxon>
        <taxon>Ecdysozoa</taxon>
        <taxon>Nematoda</taxon>
        <taxon>Chromadorea</taxon>
        <taxon>Rhabditida</taxon>
        <taxon>Rhabditina</taxon>
        <taxon>Rhabditomorpha</taxon>
        <taxon>Strongyloidea</taxon>
        <taxon>Metastrongylidae</taxon>
        <taxon>Angiostrongylus</taxon>
    </lineage>
</organism>